<evidence type="ECO:0000313" key="3">
    <source>
        <dbReference type="EMBL" id="KEO88737.1"/>
    </source>
</evidence>
<reference evidence="3 4" key="1">
    <citation type="submission" date="2014-04" db="EMBL/GenBank/DDBJ databases">
        <title>A comprehensive comparison of genomes of Erythrobacter spp. strains.</title>
        <authorList>
            <person name="Zheng Q."/>
        </authorList>
    </citation>
    <scope>NUCLEOTIDE SEQUENCE [LARGE SCALE GENOMIC DNA]</scope>
    <source>
        <strain evidence="3 4">DSM 6997</strain>
    </source>
</reference>
<name>A0A074MSY1_ERYLO</name>
<feature type="domain" description="HEPN AbiJ-N-terminal" evidence="1">
    <location>
        <begin position="5"/>
        <end position="172"/>
    </location>
</feature>
<dbReference type="STRING" id="1044.EH31_14955"/>
<evidence type="ECO:0000313" key="4">
    <source>
        <dbReference type="Proteomes" id="UP000027647"/>
    </source>
</evidence>
<sequence length="311" mass="35405">MIFKLFSERKKEESGADDVYQYDKVTDKLRVQIQQILADAIGRFYVFGYHDLSTPDNNNDGWEMIVSILRREYGVHYLRGADNPAEEFLRFIGDCKVEEFIDALEVACRYIGEVVSGIPQYRLENYSIKMKPEEALDEVNYRLRQASFGYQYENGAIFRVDDEFVHKEVVKPAIRFLHAEGFSGPRDEFFRAHSLYREGKHSLAVVECGKAFESALKSVCDIKGWEYEKGDRASDLIKIIRRNELIPNHLDKSFDQLIATLASGLPQLRNNEGAHGQGATQRQVPRPIAEYALHLCAAKIALIAGLATGQS</sequence>
<protein>
    <recommendedName>
        <fullName evidence="5">Abortive infection protein-like C-terminal domain-containing protein</fullName>
    </recommendedName>
</protein>
<gene>
    <name evidence="3" type="ORF">EH31_14955</name>
</gene>
<dbReference type="EMBL" id="JMIW01000007">
    <property type="protein sequence ID" value="KEO88737.1"/>
    <property type="molecule type" value="Genomic_DNA"/>
</dbReference>
<dbReference type="RefSeq" id="WP_034961471.1">
    <property type="nucleotide sequence ID" value="NZ_JMIW01000007.1"/>
</dbReference>
<feature type="domain" description="DUF7014" evidence="2">
    <location>
        <begin position="182"/>
        <end position="301"/>
    </location>
</feature>
<dbReference type="Pfam" id="PF22809">
    <property type="entry name" value="DUF7014"/>
    <property type="match status" value="1"/>
</dbReference>
<accession>A0A074MSY1</accession>
<dbReference type="NCBIfam" id="NF046078">
    <property type="entry name" value="STM4504_CBY0614"/>
    <property type="match status" value="1"/>
</dbReference>
<dbReference type="Pfam" id="PF18863">
    <property type="entry name" value="AbiJ_NTD4"/>
    <property type="match status" value="1"/>
</dbReference>
<evidence type="ECO:0000259" key="1">
    <source>
        <dbReference type="Pfam" id="PF18863"/>
    </source>
</evidence>
<dbReference type="eggNOG" id="ENOG502Z7N9">
    <property type="taxonomic scope" value="Bacteria"/>
</dbReference>
<dbReference type="OrthoDB" id="8113776at2"/>
<keyword evidence="4" id="KW-1185">Reference proteome</keyword>
<evidence type="ECO:0008006" key="5">
    <source>
        <dbReference type="Google" id="ProtNLM"/>
    </source>
</evidence>
<dbReference type="InterPro" id="IPR049503">
    <property type="entry name" value="AbiJ_NTD4"/>
</dbReference>
<evidence type="ECO:0000259" key="2">
    <source>
        <dbReference type="Pfam" id="PF22809"/>
    </source>
</evidence>
<dbReference type="Proteomes" id="UP000027647">
    <property type="component" value="Unassembled WGS sequence"/>
</dbReference>
<dbReference type="InterPro" id="IPR054280">
    <property type="entry name" value="DUF7014"/>
</dbReference>
<dbReference type="AlphaFoldDB" id="A0A074MSY1"/>
<proteinExistence type="predicted"/>
<comment type="caution">
    <text evidence="3">The sequence shown here is derived from an EMBL/GenBank/DDBJ whole genome shotgun (WGS) entry which is preliminary data.</text>
</comment>
<organism evidence="3 4">
    <name type="scientific">Erythrobacter longus</name>
    <dbReference type="NCBI Taxonomy" id="1044"/>
    <lineage>
        <taxon>Bacteria</taxon>
        <taxon>Pseudomonadati</taxon>
        <taxon>Pseudomonadota</taxon>
        <taxon>Alphaproteobacteria</taxon>
        <taxon>Sphingomonadales</taxon>
        <taxon>Erythrobacteraceae</taxon>
        <taxon>Erythrobacter/Porphyrobacter group</taxon>
        <taxon>Erythrobacter</taxon>
    </lineage>
</organism>